<organism evidence="6 7">
    <name type="scientific">Priapulus caudatus</name>
    <name type="common">Priapulid worm</name>
    <dbReference type="NCBI Taxonomy" id="37621"/>
    <lineage>
        <taxon>Eukaryota</taxon>
        <taxon>Metazoa</taxon>
        <taxon>Ecdysozoa</taxon>
        <taxon>Scalidophora</taxon>
        <taxon>Priapulida</taxon>
        <taxon>Priapulimorpha</taxon>
        <taxon>Priapulimorphida</taxon>
        <taxon>Priapulidae</taxon>
        <taxon>Priapulus</taxon>
    </lineage>
</organism>
<evidence type="ECO:0000256" key="4">
    <source>
        <dbReference type="SAM" id="SignalP"/>
    </source>
</evidence>
<accession>A0ABM1EFS5</accession>
<dbReference type="GeneID" id="106811834"/>
<evidence type="ECO:0000313" key="7">
    <source>
        <dbReference type="RefSeq" id="XP_014671046.1"/>
    </source>
</evidence>
<proteinExistence type="inferred from homology"/>
<evidence type="ECO:0000313" key="6">
    <source>
        <dbReference type="Proteomes" id="UP000695022"/>
    </source>
</evidence>
<reference evidence="7 8" key="1">
    <citation type="submission" date="2025-05" db="UniProtKB">
        <authorList>
            <consortium name="RefSeq"/>
        </authorList>
    </citation>
    <scope>IDENTIFICATION</scope>
</reference>
<dbReference type="RefSeq" id="XP_014671046.1">
    <property type="nucleotide sequence ID" value="XM_014815560.1"/>
</dbReference>
<protein>
    <submittedName>
        <fullName evidence="7 8">Folate receptor alpha-like isoform X1</fullName>
    </submittedName>
</protein>
<comment type="similarity">
    <text evidence="1">Belongs to the folate receptor family.</text>
</comment>
<evidence type="ECO:0000256" key="1">
    <source>
        <dbReference type="ARBA" id="ARBA00007932"/>
    </source>
</evidence>
<dbReference type="InterPro" id="IPR004269">
    <property type="entry name" value="Folate_rcpt"/>
</dbReference>
<dbReference type="PANTHER" id="PTHR10517:SF14">
    <property type="entry name" value="FOLATE RECEPTOR 1-RELATED"/>
    <property type="match status" value="1"/>
</dbReference>
<keyword evidence="6" id="KW-1185">Reference proteome</keyword>
<dbReference type="Proteomes" id="UP000695022">
    <property type="component" value="Unplaced"/>
</dbReference>
<name>A0ABM1EFS5_PRICU</name>
<dbReference type="PANTHER" id="PTHR10517">
    <property type="entry name" value="FOLATE RECEPTOR"/>
    <property type="match status" value="1"/>
</dbReference>
<dbReference type="InterPro" id="IPR018143">
    <property type="entry name" value="Folate_rcpt-like"/>
</dbReference>
<sequence length="257" mass="29266">MNGPTQVLCVCTVVVSLWLVPLTVGRTTEDPTSLLNVCLRGLNHKEKPGPQDKLFDQCLPWQNHSCCTHETTKELHQGNMYNFNWNHCNQPMGDACRRHFVQDLCFYECSPNIGPWLVGVDMKIRKEKPLDMPLCQSECDHWWDDCKSELTCLDNWGKGFNWTGATNTCPMGKPCFSFAHMFRDAQTFCENVWDHSWKVVDDSKPCMKLLFAPSEGNPNNDVAQWKVNQMIANVAPAAPSSVRIAQFLVFCTLSFLL</sequence>
<keyword evidence="3" id="KW-1015">Disulfide bond</keyword>
<evidence type="ECO:0000313" key="8">
    <source>
        <dbReference type="RefSeq" id="XP_014671047.1"/>
    </source>
</evidence>
<feature type="chain" id="PRO_5045022217" evidence="4">
    <location>
        <begin position="26"/>
        <end position="257"/>
    </location>
</feature>
<evidence type="ECO:0000256" key="2">
    <source>
        <dbReference type="ARBA" id="ARBA00022729"/>
    </source>
</evidence>
<evidence type="ECO:0000259" key="5">
    <source>
        <dbReference type="Pfam" id="PF03024"/>
    </source>
</evidence>
<feature type="domain" description="Folate receptor-like" evidence="5">
    <location>
        <begin position="37"/>
        <end position="207"/>
    </location>
</feature>
<feature type="signal peptide" evidence="4">
    <location>
        <begin position="1"/>
        <end position="25"/>
    </location>
</feature>
<keyword evidence="2 4" id="KW-0732">Signal</keyword>
<dbReference type="RefSeq" id="XP_014671047.1">
    <property type="nucleotide sequence ID" value="XM_014815561.1"/>
</dbReference>
<dbReference type="Pfam" id="PF03024">
    <property type="entry name" value="Folate_rec"/>
    <property type="match status" value="1"/>
</dbReference>
<gene>
    <name evidence="7 8" type="primary">LOC106811834</name>
</gene>
<evidence type="ECO:0000256" key="3">
    <source>
        <dbReference type="ARBA" id="ARBA00023157"/>
    </source>
</evidence>